<gene>
    <name evidence="2" type="ORF">JKP88DRAFT_287047</name>
</gene>
<proteinExistence type="predicted"/>
<organism evidence="2 3">
    <name type="scientific">Tribonema minus</name>
    <dbReference type="NCBI Taxonomy" id="303371"/>
    <lineage>
        <taxon>Eukaryota</taxon>
        <taxon>Sar</taxon>
        <taxon>Stramenopiles</taxon>
        <taxon>Ochrophyta</taxon>
        <taxon>PX clade</taxon>
        <taxon>Xanthophyceae</taxon>
        <taxon>Tribonematales</taxon>
        <taxon>Tribonemataceae</taxon>
        <taxon>Tribonema</taxon>
    </lineage>
</organism>
<feature type="compositionally biased region" description="Low complexity" evidence="1">
    <location>
        <begin position="709"/>
        <end position="726"/>
    </location>
</feature>
<name>A0A836CJK2_9STRA</name>
<comment type="caution">
    <text evidence="2">The sequence shown here is derived from an EMBL/GenBank/DDBJ whole genome shotgun (WGS) entry which is preliminary data.</text>
</comment>
<dbReference type="Proteomes" id="UP000664859">
    <property type="component" value="Unassembled WGS sequence"/>
</dbReference>
<evidence type="ECO:0000313" key="3">
    <source>
        <dbReference type="Proteomes" id="UP000664859"/>
    </source>
</evidence>
<feature type="region of interest" description="Disordered" evidence="1">
    <location>
        <begin position="685"/>
        <end position="743"/>
    </location>
</feature>
<accession>A0A836CJK2</accession>
<evidence type="ECO:0000256" key="1">
    <source>
        <dbReference type="SAM" id="MobiDB-lite"/>
    </source>
</evidence>
<dbReference type="AlphaFoldDB" id="A0A836CJK2"/>
<keyword evidence="3" id="KW-1185">Reference proteome</keyword>
<sequence length="831" mass="91827">MTITSIVNNSDQGARLLAAAKAQAEKIEKANRFAPLSAAQLAEWKDAPLFRFQKQPGKHQALVVEFYYCATVKAAVEAGHEIPTPNASKDAFEDLASEAQNAWTKRTASMASMVLFSLWSVVIPHYINDRSKGDPKSQWKPLSQSSHLREQRRAMYELAKTVPASDFVRGAPSDKTLLEYYDYTFEEADERIRFLLDRDFAVEGKPTAGDQPASQAAKGVASTYVRAMWAACIVLQREPHAISAVRPLTAAEYTILTVGHHAPEDLLIGSQPNVYINYSTLVHQEKDFVMCKELSFLATMTEGPFFSDLFMHQVFFVARACHMAAEAVGRGEDIYDLTRTIYNDTNSNTKAGFVTNLATVFGALKRSPDRLKPDSNDLAALRAYLPSVDLSAIEASGSTLAYTLNKYLNIFAEDFLVRRRKIRAEVVQTKALDRGGLKAKQAAGRLPVHNCQVLQTMISGLKEQVWQPIWDEAITPWLLAHTASKTVSTQDFLAASLDGAGDLMAFASAKGVTKEDYINLQNVLKIHLSALRSQVFRDSLVSEYKLQEREGRRGYVLDMTRAFKTCTADSRDGLPHLTSWALSEYESGLIHAIKLLRPLATLGAGGVSDHMFLDTSGKFVPQREMAKDFWAIGREWVGVPRLGPHSLRTMWLSWIVNNNPLISDRDIEALAAYVQVSRATMLDSYVTPSHNGPAQRAGQQLRDGGCDMEASGADGTAAGEDGAAASDAEDEAEAAGDSNAGRNAVQLGRKRKALFPDALRTVQAYGGDIRTAFKALVAKRSLGEDGRYLSEDEKWFLRATTEFQDNGFRNFKRWIDAKGEPINKKPRRGST</sequence>
<evidence type="ECO:0000313" key="2">
    <source>
        <dbReference type="EMBL" id="KAG5188965.1"/>
    </source>
</evidence>
<dbReference type="EMBL" id="JAFCMP010000059">
    <property type="protein sequence ID" value="KAG5188965.1"/>
    <property type="molecule type" value="Genomic_DNA"/>
</dbReference>
<reference evidence="2" key="1">
    <citation type="submission" date="2021-02" db="EMBL/GenBank/DDBJ databases">
        <title>First Annotated Genome of the Yellow-green Alga Tribonema minus.</title>
        <authorList>
            <person name="Mahan K.M."/>
        </authorList>
    </citation>
    <scope>NUCLEOTIDE SEQUENCE</scope>
    <source>
        <strain evidence="2">UTEX B ZZ1240</strain>
    </source>
</reference>
<protein>
    <submittedName>
        <fullName evidence="2">Uncharacterized protein</fullName>
    </submittedName>
</protein>